<protein>
    <recommendedName>
        <fullName evidence="5">Molybdopterin synthase sulfur carrier subunit</fullName>
    </recommendedName>
</protein>
<dbReference type="RefSeq" id="WP_008042950.1">
    <property type="nucleotide sequence ID" value="NZ_CH724149.1"/>
</dbReference>
<sequence>MSTYTVKFFARLREQTGTGSLEVPLEDAATLSALKAYLLAQYPQWQGALSGQLLTAVNQTMVSGDQTLKAGDEVAWFPPVTGG</sequence>
<comment type="pathway">
    <text evidence="1">Cofactor biosynthesis; molybdopterin biosynthesis.</text>
</comment>
<dbReference type="PANTHER" id="PTHR33359:SF1">
    <property type="entry name" value="MOLYBDOPTERIN SYNTHASE SULFUR CARRIER SUBUNIT"/>
    <property type="match status" value="1"/>
</dbReference>
<dbReference type="Gene3D" id="3.10.20.30">
    <property type="match status" value="1"/>
</dbReference>
<dbReference type="FunFam" id="3.10.20.30:FF:000010">
    <property type="entry name" value="Molybdopterin synthase sulfur carrier subunit"/>
    <property type="match status" value="1"/>
</dbReference>
<comment type="similarity">
    <text evidence="4">Belongs to the MoaD family.</text>
</comment>
<evidence type="ECO:0000256" key="2">
    <source>
        <dbReference type="ARBA" id="ARBA00022741"/>
    </source>
</evidence>
<dbReference type="OrthoDB" id="9801945at2"/>
<dbReference type="STRING" id="314283.MED297_14640"/>
<dbReference type="SUPFAM" id="SSF54285">
    <property type="entry name" value="MoaD/ThiS"/>
    <property type="match status" value="1"/>
</dbReference>
<dbReference type="CDD" id="cd00754">
    <property type="entry name" value="Ubl_MoaD"/>
    <property type="match status" value="1"/>
</dbReference>
<dbReference type="UniPathway" id="UPA00344"/>
<gene>
    <name evidence="6" type="ORF">MED297_14640</name>
</gene>
<dbReference type="GO" id="GO:0006777">
    <property type="term" value="P:Mo-molybdopterin cofactor biosynthetic process"/>
    <property type="evidence" value="ECO:0007669"/>
    <property type="project" value="UniProtKB-KW"/>
</dbReference>
<evidence type="ECO:0000313" key="7">
    <source>
        <dbReference type="Proteomes" id="UP000005953"/>
    </source>
</evidence>
<dbReference type="Pfam" id="PF02597">
    <property type="entry name" value="ThiS"/>
    <property type="match status" value="1"/>
</dbReference>
<dbReference type="HOGENOM" id="CLU_114601_4_0_6"/>
<comment type="caution">
    <text evidence="6">The sequence shown here is derived from an EMBL/GenBank/DDBJ whole genome shotgun (WGS) entry which is preliminary data.</text>
</comment>
<dbReference type="InterPro" id="IPR044672">
    <property type="entry name" value="MOCS2A"/>
</dbReference>
<dbReference type="AlphaFoldDB" id="A4BI42"/>
<name>A4BI42_9GAMM</name>
<reference evidence="6 7" key="1">
    <citation type="submission" date="2006-02" db="EMBL/GenBank/DDBJ databases">
        <authorList>
            <person name="Pinhassi J."/>
            <person name="Pedros-Alio C."/>
            <person name="Ferriera S."/>
            <person name="Johnson J."/>
            <person name="Kravitz S."/>
            <person name="Halpern A."/>
            <person name="Remington K."/>
            <person name="Beeson K."/>
            <person name="Tran B."/>
            <person name="Rogers Y.-H."/>
            <person name="Friedman R."/>
            <person name="Venter J.C."/>
        </authorList>
    </citation>
    <scope>NUCLEOTIDE SEQUENCE [LARGE SCALE GENOMIC DNA]</scope>
    <source>
        <strain evidence="6 7">MED297</strain>
    </source>
</reference>
<dbReference type="GO" id="GO:0000166">
    <property type="term" value="F:nucleotide binding"/>
    <property type="evidence" value="ECO:0007669"/>
    <property type="project" value="UniProtKB-KW"/>
</dbReference>
<evidence type="ECO:0000256" key="1">
    <source>
        <dbReference type="ARBA" id="ARBA00005046"/>
    </source>
</evidence>
<dbReference type="PANTHER" id="PTHR33359">
    <property type="entry name" value="MOLYBDOPTERIN SYNTHASE SULFUR CARRIER SUBUNIT"/>
    <property type="match status" value="1"/>
</dbReference>
<evidence type="ECO:0000256" key="4">
    <source>
        <dbReference type="ARBA" id="ARBA00024200"/>
    </source>
</evidence>
<keyword evidence="7" id="KW-1185">Reference proteome</keyword>
<dbReference type="InterPro" id="IPR003749">
    <property type="entry name" value="ThiS/MoaD-like"/>
</dbReference>
<proteinExistence type="inferred from homology"/>
<dbReference type="InterPro" id="IPR012675">
    <property type="entry name" value="Beta-grasp_dom_sf"/>
</dbReference>
<organism evidence="6 7">
    <name type="scientific">Reinekea blandensis MED297</name>
    <dbReference type="NCBI Taxonomy" id="314283"/>
    <lineage>
        <taxon>Bacteria</taxon>
        <taxon>Pseudomonadati</taxon>
        <taxon>Pseudomonadota</taxon>
        <taxon>Gammaproteobacteria</taxon>
        <taxon>Oceanospirillales</taxon>
        <taxon>Saccharospirillaceae</taxon>
        <taxon>Reinekea</taxon>
    </lineage>
</organism>
<keyword evidence="3" id="KW-0501">Molybdenum cofactor biosynthesis</keyword>
<dbReference type="EMBL" id="AAOE01000024">
    <property type="protein sequence ID" value="EAR08185.1"/>
    <property type="molecule type" value="Genomic_DNA"/>
</dbReference>
<keyword evidence="2" id="KW-0547">Nucleotide-binding</keyword>
<evidence type="ECO:0000256" key="5">
    <source>
        <dbReference type="ARBA" id="ARBA00024247"/>
    </source>
</evidence>
<accession>A4BI42</accession>
<evidence type="ECO:0000256" key="3">
    <source>
        <dbReference type="ARBA" id="ARBA00023150"/>
    </source>
</evidence>
<dbReference type="GO" id="GO:1990133">
    <property type="term" value="C:molybdopterin adenylyltransferase complex"/>
    <property type="evidence" value="ECO:0007669"/>
    <property type="project" value="TreeGrafter"/>
</dbReference>
<dbReference type="Proteomes" id="UP000005953">
    <property type="component" value="Unassembled WGS sequence"/>
</dbReference>
<dbReference type="InterPro" id="IPR016155">
    <property type="entry name" value="Mopterin_synth/thiamin_S_b"/>
</dbReference>
<evidence type="ECO:0000313" key="6">
    <source>
        <dbReference type="EMBL" id="EAR08185.1"/>
    </source>
</evidence>
<dbReference type="NCBIfam" id="TIGR01682">
    <property type="entry name" value="moaD"/>
    <property type="match status" value="1"/>
</dbReference>